<reference evidence="9 10" key="1">
    <citation type="journal article" date="2012" name="BMC Genomics">
        <title>Complete genome sequence, lifestyle, and multi-drug resistance of the human pathogen Corynebacterium resistens DSM 45100 isolated from blood samples of a leukemia patient.</title>
        <authorList>
            <person name="Schroder J."/>
            <person name="Maus I."/>
            <person name="Meyer K."/>
            <person name="Wordemann S."/>
            <person name="Blom J."/>
            <person name="Jaenicke S."/>
            <person name="Schneider J."/>
            <person name="Trost E."/>
            <person name="Tauch A."/>
        </authorList>
    </citation>
    <scope>NUCLEOTIDE SEQUENCE [LARGE SCALE GENOMIC DNA]</scope>
    <source>
        <strain evidence="10">DSM 45100 / JCM 12819 / CCUG 50093 / GTC 2026 / SICGH 158</strain>
    </source>
</reference>
<dbReference type="CDD" id="cd24061">
    <property type="entry name" value="ASKHA_NBD_ROK_SgGLK-like"/>
    <property type="match status" value="1"/>
</dbReference>
<evidence type="ECO:0000256" key="1">
    <source>
        <dbReference type="ARBA" id="ARBA00006479"/>
    </source>
</evidence>
<evidence type="ECO:0000256" key="8">
    <source>
        <dbReference type="ARBA" id="ARBA00032386"/>
    </source>
</evidence>
<dbReference type="GO" id="GO:0004340">
    <property type="term" value="F:glucokinase activity"/>
    <property type="evidence" value="ECO:0007669"/>
    <property type="project" value="UniProtKB-EC"/>
</dbReference>
<proteinExistence type="inferred from homology"/>
<dbReference type="KEGG" id="crd:CRES_0770"/>
<dbReference type="GO" id="GO:0005737">
    <property type="term" value="C:cytoplasm"/>
    <property type="evidence" value="ECO:0007669"/>
    <property type="project" value="InterPro"/>
</dbReference>
<dbReference type="PANTHER" id="PTHR18964">
    <property type="entry name" value="ROK (REPRESSOR, ORF, KINASE) FAMILY"/>
    <property type="match status" value="1"/>
</dbReference>
<evidence type="ECO:0000256" key="5">
    <source>
        <dbReference type="ARBA" id="ARBA00022741"/>
    </source>
</evidence>
<dbReference type="SUPFAM" id="SSF53067">
    <property type="entry name" value="Actin-like ATPase domain"/>
    <property type="match status" value="1"/>
</dbReference>
<name>F8DZY7_CORRG</name>
<dbReference type="RefSeq" id="WP_013888144.1">
    <property type="nucleotide sequence ID" value="NC_015673.1"/>
</dbReference>
<dbReference type="InterPro" id="IPR049874">
    <property type="entry name" value="ROK_cs"/>
</dbReference>
<dbReference type="OrthoDB" id="9810372at2"/>
<evidence type="ECO:0000256" key="2">
    <source>
        <dbReference type="ARBA" id="ARBA00012323"/>
    </source>
</evidence>
<comment type="similarity">
    <text evidence="1">Belongs to the ROK (NagC/XylR) family.</text>
</comment>
<dbReference type="STRING" id="662755.CRES_0770"/>
<dbReference type="EC" id="2.7.1.2" evidence="2"/>
<sequence>MGRKRETGKGNTSVTEDFLTIGVDIGGTNFRAAVVDESGTILAVEQLPTPSNVEALEKALEQVITQLCEQHSTAKRPIVAVGLAIAGFIDETRTHVRFAPHLPWRNTELVQRLRRRLELPVVIEHDANSAAWGEYFQGAAQGEDTWVLFALGTGIGAAVMHKGEIYRGAFGTAPEFGHLTVMPGGRACPCGKMGCLERYCSGSALPLTAQDFIATGCCPESALTKTYANHPEEITGRAVVRLAREGDGLALDVVDDMATWLGRGLALVQDVFDPSLIVLGGGVSQDADLFLPAAREVMANNIVGAGHRRVARVVQGQLGGDAGMIGVALLARREADPQKQ</sequence>
<evidence type="ECO:0000256" key="7">
    <source>
        <dbReference type="ARBA" id="ARBA00022840"/>
    </source>
</evidence>
<evidence type="ECO:0000256" key="6">
    <source>
        <dbReference type="ARBA" id="ARBA00022777"/>
    </source>
</evidence>
<evidence type="ECO:0000313" key="9">
    <source>
        <dbReference type="EMBL" id="AEI09126.1"/>
    </source>
</evidence>
<dbReference type="NCBIfam" id="TIGR00744">
    <property type="entry name" value="ROK_glcA_fam"/>
    <property type="match status" value="1"/>
</dbReference>
<dbReference type="InterPro" id="IPR000600">
    <property type="entry name" value="ROK"/>
</dbReference>
<dbReference type="Pfam" id="PF00480">
    <property type="entry name" value="ROK"/>
    <property type="match status" value="1"/>
</dbReference>
<evidence type="ECO:0000256" key="3">
    <source>
        <dbReference type="ARBA" id="ARBA00014701"/>
    </source>
</evidence>
<dbReference type="eggNOG" id="COG1940">
    <property type="taxonomic scope" value="Bacteria"/>
</dbReference>
<keyword evidence="4 9" id="KW-0808">Transferase</keyword>
<dbReference type="AlphaFoldDB" id="F8DZY7"/>
<gene>
    <name evidence="9" type="primary">glk</name>
    <name evidence="9" type="ordered locus">CRES_0770</name>
</gene>
<keyword evidence="10" id="KW-1185">Reference proteome</keyword>
<accession>F8DZY7</accession>
<dbReference type="InterPro" id="IPR043129">
    <property type="entry name" value="ATPase_NBD"/>
</dbReference>
<evidence type="ECO:0000313" key="10">
    <source>
        <dbReference type="Proteomes" id="UP000000492"/>
    </source>
</evidence>
<evidence type="ECO:0000256" key="4">
    <source>
        <dbReference type="ARBA" id="ARBA00022679"/>
    </source>
</evidence>
<dbReference type="PROSITE" id="PS01125">
    <property type="entry name" value="ROK"/>
    <property type="match status" value="1"/>
</dbReference>
<dbReference type="HOGENOM" id="CLU_036604_0_0_11"/>
<dbReference type="PANTHER" id="PTHR18964:SF173">
    <property type="entry name" value="GLUCOKINASE"/>
    <property type="match status" value="1"/>
</dbReference>
<keyword evidence="7" id="KW-0067">ATP-binding</keyword>
<dbReference type="EMBL" id="CP002857">
    <property type="protein sequence ID" value="AEI09126.1"/>
    <property type="molecule type" value="Genomic_DNA"/>
</dbReference>
<keyword evidence="5" id="KW-0547">Nucleotide-binding</keyword>
<organism evidence="9 10">
    <name type="scientific">Corynebacterium resistens (strain DSM 45100 / JCM 12819 / GTC 2026 / SICGH 158)</name>
    <dbReference type="NCBI Taxonomy" id="662755"/>
    <lineage>
        <taxon>Bacteria</taxon>
        <taxon>Bacillati</taxon>
        <taxon>Actinomycetota</taxon>
        <taxon>Actinomycetes</taxon>
        <taxon>Mycobacteriales</taxon>
        <taxon>Corynebacteriaceae</taxon>
        <taxon>Corynebacterium</taxon>
    </lineage>
</organism>
<dbReference type="Gene3D" id="3.30.420.40">
    <property type="match status" value="2"/>
</dbReference>
<dbReference type="Proteomes" id="UP000000492">
    <property type="component" value="Chromosome"/>
</dbReference>
<dbReference type="GO" id="GO:0006096">
    <property type="term" value="P:glycolytic process"/>
    <property type="evidence" value="ECO:0007669"/>
    <property type="project" value="InterPro"/>
</dbReference>
<dbReference type="InterPro" id="IPR004654">
    <property type="entry name" value="ROK_glcA"/>
</dbReference>
<protein>
    <recommendedName>
        <fullName evidence="3">Glucokinase</fullName>
        <ecNumber evidence="2">2.7.1.2</ecNumber>
    </recommendedName>
    <alternativeName>
        <fullName evidence="8">Glucose kinase</fullName>
    </alternativeName>
</protein>
<keyword evidence="6" id="KW-0418">Kinase</keyword>
<dbReference type="GO" id="GO:0005524">
    <property type="term" value="F:ATP binding"/>
    <property type="evidence" value="ECO:0007669"/>
    <property type="project" value="UniProtKB-KW"/>
</dbReference>